<keyword evidence="2" id="KW-1185">Reference proteome</keyword>
<dbReference type="RefSeq" id="WP_015324536.1">
    <property type="nucleotide sequence ID" value="NC_019977.1"/>
</dbReference>
<evidence type="ECO:0000313" key="2">
    <source>
        <dbReference type="Proteomes" id="UP000010866"/>
    </source>
</evidence>
<accession>L0KXG2</accession>
<reference evidence="2" key="1">
    <citation type="submission" date="2012-02" db="EMBL/GenBank/DDBJ databases">
        <title>Complete sequence of chromosome of Methanomethylovorans hollandica DSM 15978.</title>
        <authorList>
            <person name="Lucas S."/>
            <person name="Copeland A."/>
            <person name="Lapidus A."/>
            <person name="Glavina del Rio T."/>
            <person name="Dalin E."/>
            <person name="Tice H."/>
            <person name="Bruce D."/>
            <person name="Goodwin L."/>
            <person name="Pitluck S."/>
            <person name="Peters L."/>
            <person name="Mikhailova N."/>
            <person name="Held B."/>
            <person name="Kyrpides N."/>
            <person name="Mavromatis K."/>
            <person name="Ivanova N."/>
            <person name="Brettin T."/>
            <person name="Detter J.C."/>
            <person name="Han C."/>
            <person name="Larimer F."/>
            <person name="Land M."/>
            <person name="Hauser L."/>
            <person name="Markowitz V."/>
            <person name="Cheng J.-F."/>
            <person name="Hugenholtz P."/>
            <person name="Woyke T."/>
            <person name="Wu D."/>
            <person name="Spring S."/>
            <person name="Schroeder M."/>
            <person name="Brambilla E."/>
            <person name="Klenk H.-P."/>
            <person name="Eisen J.A."/>
        </authorList>
    </citation>
    <scope>NUCLEOTIDE SEQUENCE [LARGE SCALE GENOMIC DNA]</scope>
    <source>
        <strain evidence="2">DSM 15978 / NBRC 107637 / DMS1</strain>
    </source>
</reference>
<sequence length="196" mass="22590">MFEIEFVRLQNGKFQLVDLNVPWRSEVSDEYIYDGNAVFQEANGIIEVRGPQLLRIRRLQVFDNEMMLQIKQVVQTAHSRFESLKLAPAYKIACPKCGRAQWRKPGGKCKCGKEIPEPDAYYKVPIQTRVSVEHGEYSLEHYIPYINMGESHMSNVPVILSTANRYSVNNKLYVLLTEEDIRKILVDFAAGEISYV</sequence>
<proteinExistence type="predicted"/>
<protein>
    <submittedName>
        <fullName evidence="1">Uncharacterized protein</fullName>
    </submittedName>
</protein>
<name>L0KXG2_METHD</name>
<dbReference type="Proteomes" id="UP000010866">
    <property type="component" value="Chromosome"/>
</dbReference>
<dbReference type="KEGG" id="mhz:Metho_1136"/>
<evidence type="ECO:0000313" key="1">
    <source>
        <dbReference type="EMBL" id="AGB49370.1"/>
    </source>
</evidence>
<gene>
    <name evidence="1" type="ordered locus">Metho_1136</name>
</gene>
<dbReference type="AlphaFoldDB" id="L0KXG2"/>
<dbReference type="EMBL" id="CP003362">
    <property type="protein sequence ID" value="AGB49370.1"/>
    <property type="molecule type" value="Genomic_DNA"/>
</dbReference>
<dbReference type="GeneID" id="14406945"/>
<organism evidence="1 2">
    <name type="scientific">Methanomethylovorans hollandica (strain DSM 15978 / NBRC 107637 / DMS1)</name>
    <dbReference type="NCBI Taxonomy" id="867904"/>
    <lineage>
        <taxon>Archaea</taxon>
        <taxon>Methanobacteriati</taxon>
        <taxon>Methanobacteriota</taxon>
        <taxon>Stenosarchaea group</taxon>
        <taxon>Methanomicrobia</taxon>
        <taxon>Methanosarcinales</taxon>
        <taxon>Methanosarcinaceae</taxon>
        <taxon>Methanomethylovorans</taxon>
    </lineage>
</organism>
<dbReference type="HOGENOM" id="CLU_1387594_0_0_2"/>